<gene>
    <name evidence="1" type="ORF">PAPOLLO_LOCUS22877</name>
</gene>
<comment type="caution">
    <text evidence="1">The sequence shown here is derived from an EMBL/GenBank/DDBJ whole genome shotgun (WGS) entry which is preliminary data.</text>
</comment>
<protein>
    <submittedName>
        <fullName evidence="1">(apollo) hypothetical protein</fullName>
    </submittedName>
</protein>
<evidence type="ECO:0000313" key="1">
    <source>
        <dbReference type="EMBL" id="CAG5044053.1"/>
    </source>
</evidence>
<proteinExistence type="predicted"/>
<dbReference type="PANTHER" id="PTHR47018">
    <property type="entry name" value="CXC DOMAIN-CONTAINING PROTEIN-RELATED"/>
    <property type="match status" value="1"/>
</dbReference>
<keyword evidence="2" id="KW-1185">Reference proteome</keyword>
<reference evidence="1" key="1">
    <citation type="submission" date="2021-04" db="EMBL/GenBank/DDBJ databases">
        <authorList>
            <person name="Tunstrom K."/>
        </authorList>
    </citation>
    <scope>NUCLEOTIDE SEQUENCE</scope>
</reference>
<dbReference type="PANTHER" id="PTHR47018:SF3">
    <property type="entry name" value="MYCBP-ASSOCIATED PROTEIN"/>
    <property type="match status" value="1"/>
</dbReference>
<dbReference type="EMBL" id="CAJQZP010001411">
    <property type="protein sequence ID" value="CAG5044053.1"/>
    <property type="molecule type" value="Genomic_DNA"/>
</dbReference>
<accession>A0A8S3Y0X8</accession>
<sequence>MGDWRSHLSCVKEMLPYLHASGHFNYAKSAHLYLQDMMQLENLMDPSVYQRFIEGFFTFRRSDKLNCGTSTDMVIEQSMMKCMKTDGGVARGRSTQESVISKWVYGMHTMNTVCKGLEDLANVRMDKTDQHVDASDSRVKRDIEDINKLLEWLLSHDPFPVIPKIMSIASGVVGDDKINCHNARAVGIASISKMTGQTFNNIKLKCADRVLPLLSASSVIKVHDEKVPIDPVLLFQRMSITKTFEDELETFFAYELAPYPLSLFDAVGMRKTMKSALYNCFECLNFDIDNTNAIYIIDGGYLLHRVVWDRDETFQTIFEKYVQYVQRHFGHNNMIVFDGYTNHTKNIKAAEQRRRTTKTSSSVDVVFDRSMKVPTNQQQFLANTHNKSRFISMLCEELTAAGIPIKQADNDADVLITETAIEQWKSSNTTVVVREDVDLLILLTARTPNDKIIYFLKPGKAQVQSTIYSSQSL</sequence>
<dbReference type="AlphaFoldDB" id="A0A8S3Y0X8"/>
<dbReference type="OrthoDB" id="6753017at2759"/>
<name>A0A8S3Y0X8_PARAO</name>
<organism evidence="1 2">
    <name type="scientific">Parnassius apollo</name>
    <name type="common">Apollo butterfly</name>
    <name type="synonym">Papilio apollo</name>
    <dbReference type="NCBI Taxonomy" id="110799"/>
    <lineage>
        <taxon>Eukaryota</taxon>
        <taxon>Metazoa</taxon>
        <taxon>Ecdysozoa</taxon>
        <taxon>Arthropoda</taxon>
        <taxon>Hexapoda</taxon>
        <taxon>Insecta</taxon>
        <taxon>Pterygota</taxon>
        <taxon>Neoptera</taxon>
        <taxon>Endopterygota</taxon>
        <taxon>Lepidoptera</taxon>
        <taxon>Glossata</taxon>
        <taxon>Ditrysia</taxon>
        <taxon>Papilionoidea</taxon>
        <taxon>Papilionidae</taxon>
        <taxon>Parnassiinae</taxon>
        <taxon>Parnassini</taxon>
        <taxon>Parnassius</taxon>
        <taxon>Parnassius</taxon>
    </lineage>
</organism>
<dbReference type="Proteomes" id="UP000691718">
    <property type="component" value="Unassembled WGS sequence"/>
</dbReference>
<evidence type="ECO:0000313" key="2">
    <source>
        <dbReference type="Proteomes" id="UP000691718"/>
    </source>
</evidence>